<evidence type="ECO:0000313" key="5">
    <source>
        <dbReference type="Proteomes" id="UP001152467"/>
    </source>
</evidence>
<feature type="region of interest" description="Disordered" evidence="1">
    <location>
        <begin position="70"/>
        <end position="90"/>
    </location>
</feature>
<evidence type="ECO:0000313" key="6">
    <source>
        <dbReference type="Proteomes" id="UP001152485"/>
    </source>
</evidence>
<dbReference type="AlphaFoldDB" id="A0A9W4R570"/>
<organism evidence="4 5">
    <name type="scientific">Pseudoalteromonas holothuriae</name>
    <dbReference type="NCBI Taxonomy" id="2963714"/>
    <lineage>
        <taxon>Bacteria</taxon>
        <taxon>Pseudomonadati</taxon>
        <taxon>Pseudomonadota</taxon>
        <taxon>Gammaproteobacteria</taxon>
        <taxon>Alteromonadales</taxon>
        <taxon>Pseudoalteromonadaceae</taxon>
        <taxon>Pseudoalteromonas</taxon>
    </lineage>
</organism>
<evidence type="ECO:0000256" key="1">
    <source>
        <dbReference type="SAM" id="MobiDB-lite"/>
    </source>
</evidence>
<gene>
    <name evidence="4" type="ORF">PSECIP111854_04111</name>
    <name evidence="3" type="ORF">PSECIP111951_03552</name>
</gene>
<evidence type="ECO:0000313" key="3">
    <source>
        <dbReference type="EMBL" id="CAH9066321.1"/>
    </source>
</evidence>
<name>A0A9W4R570_9GAMM</name>
<dbReference type="Proteomes" id="UP001152467">
    <property type="component" value="Unassembled WGS sequence"/>
</dbReference>
<evidence type="ECO:0000313" key="4">
    <source>
        <dbReference type="EMBL" id="CAH9067458.1"/>
    </source>
</evidence>
<dbReference type="EMBL" id="CAMAPD010000021">
    <property type="protein sequence ID" value="CAH9066321.1"/>
    <property type="molecule type" value="Genomic_DNA"/>
</dbReference>
<comment type="caution">
    <text evidence="4">The sequence shown here is derived from an EMBL/GenBank/DDBJ whole genome shotgun (WGS) entry which is preliminary data.</text>
</comment>
<feature type="compositionally biased region" description="Polar residues" evidence="1">
    <location>
        <begin position="70"/>
        <end position="81"/>
    </location>
</feature>
<dbReference type="EMBL" id="CAMAPC010000035">
    <property type="protein sequence ID" value="CAH9067458.1"/>
    <property type="molecule type" value="Genomic_DNA"/>
</dbReference>
<dbReference type="Proteomes" id="UP001152485">
    <property type="component" value="Unassembled WGS sequence"/>
</dbReference>
<reference evidence="4 6" key="1">
    <citation type="submission" date="2022-07" db="EMBL/GenBank/DDBJ databases">
        <authorList>
            <person name="Criscuolo A."/>
        </authorList>
    </citation>
    <scope>NUCLEOTIDE SEQUENCE</scope>
    <source>
        <strain evidence="6">CIP 111951</strain>
        <strain evidence="4">CIP111854</strain>
        <strain evidence="3">CIP111951</strain>
    </source>
</reference>
<dbReference type="RefSeq" id="WP_261594845.1">
    <property type="nucleotide sequence ID" value="NZ_CAMAPC010000035.1"/>
</dbReference>
<feature type="chain" id="PRO_5040732400" evidence="2">
    <location>
        <begin position="23"/>
        <end position="90"/>
    </location>
</feature>
<accession>A0A9W4R570</accession>
<feature type="signal peptide" evidence="2">
    <location>
        <begin position="1"/>
        <end position="22"/>
    </location>
</feature>
<proteinExistence type="predicted"/>
<keyword evidence="2" id="KW-0732">Signal</keyword>
<sequence>MKTLTKLSAIVLLSSISVSTHANQLTTDVTSELSSLISNTITNSIHSSIEELKATTRESVSFSLDNVSIPTTELTENQTTPPAEVKSHGK</sequence>
<keyword evidence="5" id="KW-1185">Reference proteome</keyword>
<evidence type="ECO:0000256" key="2">
    <source>
        <dbReference type="SAM" id="SignalP"/>
    </source>
</evidence>
<protein>
    <submittedName>
        <fullName evidence="4">Uncharacterized protein</fullName>
    </submittedName>
</protein>